<evidence type="ECO:0000313" key="1">
    <source>
        <dbReference type="EMBL" id="SBV32689.1"/>
    </source>
</evidence>
<dbReference type="AlphaFoldDB" id="A0A1Y5PRR8"/>
<protein>
    <submittedName>
        <fullName evidence="1">Uncharacterized protein</fullName>
    </submittedName>
</protein>
<accession>A0A1Y5PRR8</accession>
<proteinExistence type="predicted"/>
<reference evidence="1" key="1">
    <citation type="submission" date="2016-03" db="EMBL/GenBank/DDBJ databases">
        <authorList>
            <person name="Ploux O."/>
        </authorList>
    </citation>
    <scope>NUCLEOTIDE SEQUENCE</scope>
    <source>
        <strain evidence="1">UC10</strain>
    </source>
</reference>
<sequence length="68" mass="7395">MAIRQSDLLAAARTSTVRVTKAMVEEAQLRGRKTVFRCRSQQGCRTGEGLRGDAAQGRLGCLCRLDGL</sequence>
<organism evidence="1">
    <name type="scientific">uncultured Sphingopyxis sp</name>
    <dbReference type="NCBI Taxonomy" id="310581"/>
    <lineage>
        <taxon>Bacteria</taxon>
        <taxon>Pseudomonadati</taxon>
        <taxon>Pseudomonadota</taxon>
        <taxon>Alphaproteobacteria</taxon>
        <taxon>Sphingomonadales</taxon>
        <taxon>Sphingomonadaceae</taxon>
        <taxon>Sphingopyxis</taxon>
        <taxon>environmental samples</taxon>
    </lineage>
</organism>
<dbReference type="KEGG" id="sphu:SPPYR_1569"/>
<gene>
    <name evidence="1" type="ORF">SPPYR_1569</name>
</gene>
<dbReference type="EMBL" id="LT598653">
    <property type="protein sequence ID" value="SBV32689.1"/>
    <property type="molecule type" value="Genomic_DNA"/>
</dbReference>
<name>A0A1Y5PRR8_9SPHN</name>